<comment type="caution">
    <text evidence="1">The sequence shown here is derived from an EMBL/GenBank/DDBJ whole genome shotgun (WGS) entry which is preliminary data.</text>
</comment>
<keyword evidence="2" id="KW-1185">Reference proteome</keyword>
<dbReference type="EMBL" id="CAJNAS010000022">
    <property type="protein sequence ID" value="CAE6949439.1"/>
    <property type="molecule type" value="Genomic_DNA"/>
</dbReference>
<accession>A0A9N8N484</accession>
<proteinExistence type="predicted"/>
<sequence length="74" mass="8504">MGNLDDMRHVRAAAALAANAEDASIWRWFALLLEERRIRWCCNGERWLVSVDNRHVATDSSFDKAIRMARGRCA</sequence>
<evidence type="ECO:0000313" key="1">
    <source>
        <dbReference type="EMBL" id="CAE6949439.1"/>
    </source>
</evidence>
<organism evidence="1 2">
    <name type="scientific">Paraburkholderia domus</name>
    <dbReference type="NCBI Taxonomy" id="2793075"/>
    <lineage>
        <taxon>Bacteria</taxon>
        <taxon>Pseudomonadati</taxon>
        <taxon>Pseudomonadota</taxon>
        <taxon>Betaproteobacteria</taxon>
        <taxon>Burkholderiales</taxon>
        <taxon>Burkholderiaceae</taxon>
        <taxon>Paraburkholderia</taxon>
    </lineage>
</organism>
<reference evidence="1" key="1">
    <citation type="submission" date="2021-02" db="EMBL/GenBank/DDBJ databases">
        <authorList>
            <person name="Vanwijnsberghe S."/>
        </authorList>
    </citation>
    <scope>NUCLEOTIDE SEQUENCE</scope>
    <source>
        <strain evidence="1">R-70211</strain>
    </source>
</reference>
<gene>
    <name evidence="1" type="ORF">R70211_06175</name>
</gene>
<name>A0A9N8N484_9BURK</name>
<dbReference type="Proteomes" id="UP000675121">
    <property type="component" value="Unassembled WGS sequence"/>
</dbReference>
<dbReference type="AlphaFoldDB" id="A0A9N8N484"/>
<evidence type="ECO:0000313" key="2">
    <source>
        <dbReference type="Proteomes" id="UP000675121"/>
    </source>
</evidence>
<protein>
    <submittedName>
        <fullName evidence="1">Uncharacterized protein</fullName>
    </submittedName>
</protein>